<reference evidence="1" key="1">
    <citation type="submission" date="2021-01" db="EMBL/GenBank/DDBJ databases">
        <authorList>
            <person name="Corre E."/>
            <person name="Pelletier E."/>
            <person name="Niang G."/>
            <person name="Scheremetjew M."/>
            <person name="Finn R."/>
            <person name="Kale V."/>
            <person name="Holt S."/>
            <person name="Cochrane G."/>
            <person name="Meng A."/>
            <person name="Brown T."/>
            <person name="Cohen L."/>
        </authorList>
    </citation>
    <scope>NUCLEOTIDE SEQUENCE</scope>
    <source>
        <strain evidence="1">DIVA3 518/3/11/1/6</strain>
    </source>
</reference>
<gene>
    <name evidence="1" type="ORF">VSP0166_LOCUS15323</name>
</gene>
<dbReference type="AlphaFoldDB" id="A0A7S4MPX4"/>
<organism evidence="1">
    <name type="scientific">Vannella robusta</name>
    <dbReference type="NCBI Taxonomy" id="1487602"/>
    <lineage>
        <taxon>Eukaryota</taxon>
        <taxon>Amoebozoa</taxon>
        <taxon>Discosea</taxon>
        <taxon>Flabellinia</taxon>
        <taxon>Vannellidae</taxon>
        <taxon>Vannella</taxon>
    </lineage>
</organism>
<accession>A0A7S4MPX4</accession>
<dbReference type="EMBL" id="HBKP01021960">
    <property type="protein sequence ID" value="CAE2235731.1"/>
    <property type="molecule type" value="Transcribed_RNA"/>
</dbReference>
<protein>
    <submittedName>
        <fullName evidence="1">Uncharacterized protein</fullName>
    </submittedName>
</protein>
<sequence>MESQRLFQERSCTGVNPQLCPHLVLRLSNITRNNLKQMKMDYKRISGDKQQPKNHVSICGSDSIVCEGRKRFEPFGGTFVSYSTRQAIYKEVQTNQHRQLYVMISI</sequence>
<evidence type="ECO:0000313" key="1">
    <source>
        <dbReference type="EMBL" id="CAE2235731.1"/>
    </source>
</evidence>
<name>A0A7S4MPX4_9EUKA</name>
<proteinExistence type="predicted"/>